<name>Q08W17_STIAD</name>
<dbReference type="OrthoDB" id="5505403at2"/>
<feature type="domain" description="Knr4/Smi1-like" evidence="1">
    <location>
        <begin position="21"/>
        <end position="144"/>
    </location>
</feature>
<dbReference type="InterPro" id="IPR018958">
    <property type="entry name" value="Knr4/Smi1-like_dom"/>
</dbReference>
<accession>Q08W17</accession>
<comment type="caution">
    <text evidence="2">The sequence shown here is derived from an EMBL/GenBank/DDBJ whole genome shotgun (WGS) entry which is preliminary data.</text>
</comment>
<dbReference type="Proteomes" id="UP000032702">
    <property type="component" value="Unassembled WGS sequence"/>
</dbReference>
<dbReference type="Pfam" id="PF09346">
    <property type="entry name" value="SMI1_KNR4"/>
    <property type="match status" value="1"/>
</dbReference>
<evidence type="ECO:0000259" key="1">
    <source>
        <dbReference type="SMART" id="SM00860"/>
    </source>
</evidence>
<protein>
    <recommendedName>
        <fullName evidence="1">Knr4/Smi1-like domain-containing protein</fullName>
    </recommendedName>
</protein>
<dbReference type="AlphaFoldDB" id="Q08W17"/>
<evidence type="ECO:0000313" key="2">
    <source>
        <dbReference type="EMBL" id="EAU64676.1"/>
    </source>
</evidence>
<gene>
    <name evidence="2" type="ORF">STIAU_6349</name>
</gene>
<reference evidence="2 3" key="1">
    <citation type="submission" date="2006-04" db="EMBL/GenBank/DDBJ databases">
        <authorList>
            <person name="Nierman W.C."/>
        </authorList>
    </citation>
    <scope>NUCLEOTIDE SEQUENCE [LARGE SCALE GENOMIC DNA]</scope>
    <source>
        <strain evidence="2 3">DW4/3-1</strain>
    </source>
</reference>
<dbReference type="InterPro" id="IPR037883">
    <property type="entry name" value="Knr4/Smi1-like_sf"/>
</dbReference>
<evidence type="ECO:0000313" key="3">
    <source>
        <dbReference type="Proteomes" id="UP000032702"/>
    </source>
</evidence>
<sequence>MPKPMISLLEEVSRDHFPYPSATPAEIAEFEQRVGWKLDPDLRAFYLHCNGAELIKRLPNSPYQILPLTEIVRARVAIYGEDDDKWGPASVYTVCDVQDGNYVVIDVSQQVNGRYPLFDAWHEAWPDPNYCDKIEDSFSDFLEAALRARRPAYWLKRSAPGNT</sequence>
<dbReference type="Gene3D" id="3.40.1580.10">
    <property type="entry name" value="SMI1/KNR4-like"/>
    <property type="match status" value="1"/>
</dbReference>
<dbReference type="SMART" id="SM00860">
    <property type="entry name" value="SMI1_KNR4"/>
    <property type="match status" value="1"/>
</dbReference>
<proteinExistence type="predicted"/>
<dbReference type="EMBL" id="AAMD01000107">
    <property type="protein sequence ID" value="EAU64676.1"/>
    <property type="molecule type" value="Genomic_DNA"/>
</dbReference>
<dbReference type="SUPFAM" id="SSF160631">
    <property type="entry name" value="SMI1/KNR4-like"/>
    <property type="match status" value="1"/>
</dbReference>
<organism evidence="2 3">
    <name type="scientific">Stigmatella aurantiaca (strain DW4/3-1)</name>
    <dbReference type="NCBI Taxonomy" id="378806"/>
    <lineage>
        <taxon>Bacteria</taxon>
        <taxon>Pseudomonadati</taxon>
        <taxon>Myxococcota</taxon>
        <taxon>Myxococcia</taxon>
        <taxon>Myxococcales</taxon>
        <taxon>Cystobacterineae</taxon>
        <taxon>Archangiaceae</taxon>
        <taxon>Stigmatella</taxon>
    </lineage>
</organism>
<dbReference type="PATRIC" id="fig|378806.16.peg.3672"/>